<gene>
    <name evidence="2" type="ORF">GA0070620_6419</name>
</gene>
<organism evidence="2 3">
    <name type="scientific">Micromonospora krabiensis</name>
    <dbReference type="NCBI Taxonomy" id="307121"/>
    <lineage>
        <taxon>Bacteria</taxon>
        <taxon>Bacillati</taxon>
        <taxon>Actinomycetota</taxon>
        <taxon>Actinomycetes</taxon>
        <taxon>Micromonosporales</taxon>
        <taxon>Micromonosporaceae</taxon>
        <taxon>Micromonospora</taxon>
    </lineage>
</organism>
<dbReference type="AlphaFoldDB" id="A0A1C3NE01"/>
<evidence type="ECO:0000256" key="1">
    <source>
        <dbReference type="SAM" id="MobiDB-lite"/>
    </source>
</evidence>
<dbReference type="InterPro" id="IPR036513">
    <property type="entry name" value="STAS_dom_sf"/>
</dbReference>
<protein>
    <submittedName>
        <fullName evidence="2">STAS domain-containing protein</fullName>
    </submittedName>
</protein>
<sequence length="130" mass="13685">MSFPAPHGPIQVADPTIAFPVGPTVTRADLPGLCADLAGLLRGRPPGIVTCHVTGASRRDVVTVEALARLAVTARRHGWRLVVAGVDPDLRLLVGLLGLSEALPEAGRQPERREQAVGVEEAGDRPDPPR</sequence>
<dbReference type="Proteomes" id="UP000199393">
    <property type="component" value="Chromosome I"/>
</dbReference>
<keyword evidence="3" id="KW-1185">Reference proteome</keyword>
<feature type="region of interest" description="Disordered" evidence="1">
    <location>
        <begin position="104"/>
        <end position="130"/>
    </location>
</feature>
<reference evidence="3" key="1">
    <citation type="submission" date="2016-06" db="EMBL/GenBank/DDBJ databases">
        <authorList>
            <person name="Varghese N."/>
            <person name="Submissions Spin"/>
        </authorList>
    </citation>
    <scope>NUCLEOTIDE SEQUENCE [LARGE SCALE GENOMIC DNA]</scope>
    <source>
        <strain evidence="3">DSM 45344</strain>
    </source>
</reference>
<dbReference type="OrthoDB" id="4335181at2"/>
<name>A0A1C3NE01_9ACTN</name>
<evidence type="ECO:0000313" key="2">
    <source>
        <dbReference type="EMBL" id="SBV30817.1"/>
    </source>
</evidence>
<dbReference type="STRING" id="307121.GA0070620_6419"/>
<accession>A0A1C3NE01</accession>
<dbReference type="SUPFAM" id="SSF52091">
    <property type="entry name" value="SpoIIaa-like"/>
    <property type="match status" value="1"/>
</dbReference>
<proteinExistence type="predicted"/>
<evidence type="ECO:0000313" key="3">
    <source>
        <dbReference type="Proteomes" id="UP000199393"/>
    </source>
</evidence>
<dbReference type="Gene3D" id="3.30.750.24">
    <property type="entry name" value="STAS domain"/>
    <property type="match status" value="1"/>
</dbReference>
<dbReference type="EMBL" id="LT598496">
    <property type="protein sequence ID" value="SBV30817.1"/>
    <property type="molecule type" value="Genomic_DNA"/>
</dbReference>